<accession>L8HAM4</accession>
<name>L8HAM4_ACACF</name>
<dbReference type="PANTHER" id="PTHR33091">
    <property type="entry name" value="PROTEIN, PUTATIVE, EXPRESSED-RELATED"/>
    <property type="match status" value="1"/>
</dbReference>
<dbReference type="GO" id="GO:0004867">
    <property type="term" value="F:serine-type endopeptidase inhibitor activity"/>
    <property type="evidence" value="ECO:0007669"/>
    <property type="project" value="UniProtKB-KW"/>
</dbReference>
<gene>
    <name evidence="4" type="ORF">ACA1_184170</name>
</gene>
<dbReference type="RefSeq" id="XP_004346015.1">
    <property type="nucleotide sequence ID" value="XM_004345965.1"/>
</dbReference>
<evidence type="ECO:0000313" key="4">
    <source>
        <dbReference type="EMBL" id="ELR21471.1"/>
    </source>
</evidence>
<dbReference type="KEGG" id="acan:ACA1_184170"/>
<comment type="similarity">
    <text evidence="1">Belongs to the protease inhibitor I13 (potato type I serine protease inhibitor) family.</text>
</comment>
<dbReference type="OrthoDB" id="10013825at2759"/>
<proteinExistence type="inferred from homology"/>
<sequence>MSKNSWPEVVGMSGEEAQALVEAEEGVKAQLVPAPGGVVPKDLAMSRVRIYVDNEGKVVEAPKRG</sequence>
<dbReference type="VEuPathDB" id="AmoebaDB:ACA1_184170"/>
<keyword evidence="5" id="KW-1185">Reference proteome</keyword>
<evidence type="ECO:0000256" key="3">
    <source>
        <dbReference type="ARBA" id="ARBA00022900"/>
    </source>
</evidence>
<dbReference type="Gene3D" id="3.30.10.10">
    <property type="entry name" value="Trypsin Inhibitor V, subunit A"/>
    <property type="match status" value="1"/>
</dbReference>
<dbReference type="GeneID" id="14922365"/>
<dbReference type="EMBL" id="KB007904">
    <property type="protein sequence ID" value="ELR21471.1"/>
    <property type="molecule type" value="Genomic_DNA"/>
</dbReference>
<keyword evidence="2" id="KW-0646">Protease inhibitor</keyword>
<evidence type="ECO:0000313" key="5">
    <source>
        <dbReference type="Proteomes" id="UP000011083"/>
    </source>
</evidence>
<dbReference type="PANTHER" id="PTHR33091:SF29">
    <property type="entry name" value="SUBTILISIN INHIBITOR 1"/>
    <property type="match status" value="1"/>
</dbReference>
<organism evidence="4 5">
    <name type="scientific">Acanthamoeba castellanii (strain ATCC 30010 / Neff)</name>
    <dbReference type="NCBI Taxonomy" id="1257118"/>
    <lineage>
        <taxon>Eukaryota</taxon>
        <taxon>Amoebozoa</taxon>
        <taxon>Discosea</taxon>
        <taxon>Longamoebia</taxon>
        <taxon>Centramoebida</taxon>
        <taxon>Acanthamoebidae</taxon>
        <taxon>Acanthamoeba</taxon>
    </lineage>
</organism>
<dbReference type="GO" id="GO:0009611">
    <property type="term" value="P:response to wounding"/>
    <property type="evidence" value="ECO:0007669"/>
    <property type="project" value="InterPro"/>
</dbReference>
<protein>
    <submittedName>
        <fullName evidence="4">Pathogenesisrelated protein PR-6 type, putative</fullName>
    </submittedName>
</protein>
<dbReference type="AlphaFoldDB" id="L8HAM4"/>
<keyword evidence="3" id="KW-0722">Serine protease inhibitor</keyword>
<dbReference type="MEROPS" id="I13.007"/>
<dbReference type="InterPro" id="IPR000864">
    <property type="entry name" value="Prot_inh_pot1"/>
</dbReference>
<evidence type="ECO:0000256" key="1">
    <source>
        <dbReference type="ARBA" id="ARBA00008210"/>
    </source>
</evidence>
<dbReference type="InterPro" id="IPR036354">
    <property type="entry name" value="Prot_inh_pot1_sf"/>
</dbReference>
<dbReference type="PROSITE" id="PS00285">
    <property type="entry name" value="POTATO_INHIBITOR"/>
    <property type="match status" value="1"/>
</dbReference>
<dbReference type="Pfam" id="PF00280">
    <property type="entry name" value="potato_inhibit"/>
    <property type="match status" value="1"/>
</dbReference>
<dbReference type="SUPFAM" id="SSF54654">
    <property type="entry name" value="CI-2 family of serine protease inhibitors"/>
    <property type="match status" value="1"/>
</dbReference>
<evidence type="ECO:0000256" key="2">
    <source>
        <dbReference type="ARBA" id="ARBA00022690"/>
    </source>
</evidence>
<reference evidence="4 5" key="1">
    <citation type="journal article" date="2013" name="Genome Biol.">
        <title>Genome of Acanthamoeba castellanii highlights extensive lateral gene transfer and early evolution of tyrosine kinase signaling.</title>
        <authorList>
            <person name="Clarke M."/>
            <person name="Lohan A.J."/>
            <person name="Liu B."/>
            <person name="Lagkouvardos I."/>
            <person name="Roy S."/>
            <person name="Zafar N."/>
            <person name="Bertelli C."/>
            <person name="Schilde C."/>
            <person name="Kianianmomeni A."/>
            <person name="Burglin T.R."/>
            <person name="Frech C."/>
            <person name="Turcotte B."/>
            <person name="Kopec K.O."/>
            <person name="Synnott J.M."/>
            <person name="Choo C."/>
            <person name="Paponov I."/>
            <person name="Finkler A."/>
            <person name="Soon Heng Tan C."/>
            <person name="Hutchins A.P."/>
            <person name="Weinmeier T."/>
            <person name="Rattei T."/>
            <person name="Chu J.S."/>
            <person name="Gimenez G."/>
            <person name="Irimia M."/>
            <person name="Rigden D.J."/>
            <person name="Fitzpatrick D.A."/>
            <person name="Lorenzo-Morales J."/>
            <person name="Bateman A."/>
            <person name="Chiu C.H."/>
            <person name="Tang P."/>
            <person name="Hegemann P."/>
            <person name="Fromm H."/>
            <person name="Raoult D."/>
            <person name="Greub G."/>
            <person name="Miranda-Saavedra D."/>
            <person name="Chen N."/>
            <person name="Nash P."/>
            <person name="Ginger M.L."/>
            <person name="Horn M."/>
            <person name="Schaap P."/>
            <person name="Caler L."/>
            <person name="Loftus B."/>
        </authorList>
    </citation>
    <scope>NUCLEOTIDE SEQUENCE [LARGE SCALE GENOMIC DNA]</scope>
    <source>
        <strain evidence="4 5">Neff</strain>
    </source>
</reference>
<dbReference type="Proteomes" id="UP000011083">
    <property type="component" value="Unassembled WGS sequence"/>
</dbReference>